<gene>
    <name evidence="3" type="ORF">BSZ18_20325</name>
</gene>
<name>A0A1X3H5K0_9BRAD</name>
<feature type="signal peptide" evidence="2">
    <location>
        <begin position="1"/>
        <end position="29"/>
    </location>
</feature>
<evidence type="ECO:0008006" key="5">
    <source>
        <dbReference type="Google" id="ProtNLM"/>
    </source>
</evidence>
<evidence type="ECO:0000313" key="3">
    <source>
        <dbReference type="EMBL" id="OSJ08132.1"/>
    </source>
</evidence>
<dbReference type="Proteomes" id="UP000193553">
    <property type="component" value="Unassembled WGS sequence"/>
</dbReference>
<feature type="compositionally biased region" description="Basic and acidic residues" evidence="1">
    <location>
        <begin position="192"/>
        <end position="203"/>
    </location>
</feature>
<dbReference type="AlphaFoldDB" id="A0A1X3H5K0"/>
<feature type="region of interest" description="Disordered" evidence="1">
    <location>
        <begin position="186"/>
        <end position="222"/>
    </location>
</feature>
<comment type="caution">
    <text evidence="3">The sequence shown here is derived from an EMBL/GenBank/DDBJ whole genome shotgun (WGS) entry which is preliminary data.</text>
</comment>
<keyword evidence="2" id="KW-0732">Signal</keyword>
<accession>A0A1X3H5K0</accession>
<sequence length="222" mass="24251">MFGDEKMKRSHVRFVAVVAFAMLCGPTLAAAGSVDEKVDGGTVWQAGVDGVEVEWNGDNSVKRISSRFSTPVEFGDRRGISKAQIIAEEKAKAAIVRFLEQSVSSTRVTAEMQNDLNHATQERKTGEKATAQKVDQRVMMESLTEVTTSFASGKLRGVIILEKGYDDKTDEAWVVVGISDKTIKAASGVKAMTDERKPVRTDGPDGLGKQPSEVRRSNQKDW</sequence>
<evidence type="ECO:0000313" key="4">
    <source>
        <dbReference type="Proteomes" id="UP000193553"/>
    </source>
</evidence>
<protein>
    <recommendedName>
        <fullName evidence="5">LPP20 lipoprotein</fullName>
    </recommendedName>
</protein>
<proteinExistence type="predicted"/>
<reference evidence="3 4" key="1">
    <citation type="submission" date="2017-03" db="EMBL/GenBank/DDBJ databases">
        <title>Whole genome sequences of fourteen strains of Bradyrhizobium canariense and one strain of Bradyrhizobium japonicum isolated from Lupinus (Papilionoideae: Genisteae) species in Algeria.</title>
        <authorList>
            <person name="Crovadore J."/>
            <person name="Chekireb D."/>
            <person name="Brachmann A."/>
            <person name="Chablais R."/>
            <person name="Cochard B."/>
            <person name="Lefort F."/>
        </authorList>
    </citation>
    <scope>NUCLEOTIDE SEQUENCE [LARGE SCALE GENOMIC DNA]</scope>
    <source>
        <strain evidence="3 4">UBMA195</strain>
    </source>
</reference>
<feature type="compositionally biased region" description="Basic and acidic residues" evidence="1">
    <location>
        <begin position="212"/>
        <end position="222"/>
    </location>
</feature>
<organism evidence="3 4">
    <name type="scientific">Bradyrhizobium canariense</name>
    <dbReference type="NCBI Taxonomy" id="255045"/>
    <lineage>
        <taxon>Bacteria</taxon>
        <taxon>Pseudomonadati</taxon>
        <taxon>Pseudomonadota</taxon>
        <taxon>Alphaproteobacteria</taxon>
        <taxon>Hyphomicrobiales</taxon>
        <taxon>Nitrobacteraceae</taxon>
        <taxon>Bradyrhizobium</taxon>
    </lineage>
</organism>
<evidence type="ECO:0000256" key="1">
    <source>
        <dbReference type="SAM" id="MobiDB-lite"/>
    </source>
</evidence>
<evidence type="ECO:0000256" key="2">
    <source>
        <dbReference type="SAM" id="SignalP"/>
    </source>
</evidence>
<dbReference type="EMBL" id="NAFI01000176">
    <property type="protein sequence ID" value="OSJ08132.1"/>
    <property type="molecule type" value="Genomic_DNA"/>
</dbReference>
<feature type="chain" id="PRO_5011906115" description="LPP20 lipoprotein" evidence="2">
    <location>
        <begin position="30"/>
        <end position="222"/>
    </location>
</feature>